<feature type="compositionally biased region" description="Low complexity" evidence="15">
    <location>
        <begin position="1155"/>
        <end position="1168"/>
    </location>
</feature>
<dbReference type="PANTHER" id="PTHR24346:SF36">
    <property type="entry name" value="SERINE_THREONINE-PROTEIN KINASE BRSK1 ISOFORM X1-RELATED"/>
    <property type="match status" value="1"/>
</dbReference>
<comment type="caution">
    <text evidence="17">The sequence shown here is derived from an EMBL/GenBank/DDBJ whole genome shotgun (WGS) entry which is preliminary data.</text>
</comment>
<feature type="compositionally biased region" description="Polar residues" evidence="15">
    <location>
        <begin position="858"/>
        <end position="876"/>
    </location>
</feature>
<dbReference type="Pfam" id="PF00069">
    <property type="entry name" value="Pkinase"/>
    <property type="match status" value="1"/>
</dbReference>
<evidence type="ECO:0000313" key="18">
    <source>
        <dbReference type="Proteomes" id="UP000311919"/>
    </source>
</evidence>
<accession>A0A4Z2DI92</accession>
<dbReference type="Pfam" id="PF21115">
    <property type="entry name" value="UBA_BRSK"/>
    <property type="match status" value="1"/>
</dbReference>
<keyword evidence="9 14" id="KW-0067">ATP-binding</keyword>
<dbReference type="Pfam" id="PF21122">
    <property type="entry name" value="KA1_BRSK"/>
    <property type="match status" value="1"/>
</dbReference>
<dbReference type="FunFam" id="3.30.200.20:FF:000003">
    <property type="entry name" value="Non-specific serine/threonine protein kinase"/>
    <property type="match status" value="1"/>
</dbReference>
<dbReference type="GO" id="GO:0007399">
    <property type="term" value="P:nervous system development"/>
    <property type="evidence" value="ECO:0007669"/>
    <property type="project" value="UniProtKB-KW"/>
</dbReference>
<feature type="compositionally biased region" description="Polar residues" evidence="15">
    <location>
        <begin position="779"/>
        <end position="790"/>
    </location>
</feature>
<dbReference type="GO" id="GO:0035556">
    <property type="term" value="P:intracellular signal transduction"/>
    <property type="evidence" value="ECO:0007669"/>
    <property type="project" value="TreeGrafter"/>
</dbReference>
<dbReference type="PROSITE" id="PS00107">
    <property type="entry name" value="PROTEIN_KINASE_ATP"/>
    <property type="match status" value="1"/>
</dbReference>
<name>A0A4Z2DI92_SCHJA</name>
<keyword evidence="5" id="KW-0808">Transferase</keyword>
<feature type="compositionally biased region" description="Low complexity" evidence="15">
    <location>
        <begin position="1238"/>
        <end position="1258"/>
    </location>
</feature>
<evidence type="ECO:0000256" key="12">
    <source>
        <dbReference type="ARBA" id="ARBA00047899"/>
    </source>
</evidence>
<dbReference type="PANTHER" id="PTHR24346">
    <property type="entry name" value="MAP/MICROTUBULE AFFINITY-REGULATING KINASE"/>
    <property type="match status" value="1"/>
</dbReference>
<feature type="compositionally biased region" description="Polar residues" evidence="15">
    <location>
        <begin position="1013"/>
        <end position="1027"/>
    </location>
</feature>
<dbReference type="EMBL" id="SKCS01000139">
    <property type="protein sequence ID" value="TNN15942.1"/>
    <property type="molecule type" value="Genomic_DNA"/>
</dbReference>
<evidence type="ECO:0000256" key="7">
    <source>
        <dbReference type="ARBA" id="ARBA00022741"/>
    </source>
</evidence>
<feature type="region of interest" description="Disordered" evidence="15">
    <location>
        <begin position="1013"/>
        <end position="1042"/>
    </location>
</feature>
<evidence type="ECO:0000256" key="4">
    <source>
        <dbReference type="ARBA" id="ARBA00022527"/>
    </source>
</evidence>
<dbReference type="SMART" id="SM00220">
    <property type="entry name" value="S_TKc"/>
    <property type="match status" value="1"/>
</dbReference>
<dbReference type="CDD" id="cd14081">
    <property type="entry name" value="STKc_BRSK1_2"/>
    <property type="match status" value="1"/>
</dbReference>
<dbReference type="InterPro" id="IPR011009">
    <property type="entry name" value="Kinase-like_dom_sf"/>
</dbReference>
<dbReference type="GO" id="GO:0005737">
    <property type="term" value="C:cytoplasm"/>
    <property type="evidence" value="ECO:0007669"/>
    <property type="project" value="TreeGrafter"/>
</dbReference>
<feature type="region of interest" description="Disordered" evidence="15">
    <location>
        <begin position="837"/>
        <end position="925"/>
    </location>
</feature>
<evidence type="ECO:0000259" key="16">
    <source>
        <dbReference type="PROSITE" id="PS50011"/>
    </source>
</evidence>
<evidence type="ECO:0000256" key="10">
    <source>
        <dbReference type="ARBA" id="ARBA00022842"/>
    </source>
</evidence>
<evidence type="ECO:0000256" key="13">
    <source>
        <dbReference type="ARBA" id="ARBA00048679"/>
    </source>
</evidence>
<evidence type="ECO:0000256" key="11">
    <source>
        <dbReference type="ARBA" id="ARBA00022902"/>
    </source>
</evidence>
<feature type="domain" description="Protein kinase" evidence="16">
    <location>
        <begin position="16"/>
        <end position="267"/>
    </location>
</feature>
<feature type="compositionally biased region" description="Polar residues" evidence="15">
    <location>
        <begin position="1501"/>
        <end position="1518"/>
    </location>
</feature>
<feature type="compositionally biased region" description="Polar residues" evidence="15">
    <location>
        <begin position="898"/>
        <end position="919"/>
    </location>
</feature>
<feature type="region of interest" description="Disordered" evidence="15">
    <location>
        <begin position="1155"/>
        <end position="1204"/>
    </location>
</feature>
<comment type="cofactor">
    <cofactor evidence="1">
        <name>Mg(2+)</name>
        <dbReference type="ChEBI" id="CHEBI:18420"/>
    </cofactor>
</comment>
<comment type="similarity">
    <text evidence="2">Belongs to the protein kinase superfamily. CAMK Ser/Thr protein kinase family. SNF1 subfamily.</text>
</comment>
<feature type="region of interest" description="Disordered" evidence="15">
    <location>
        <begin position="943"/>
        <end position="984"/>
    </location>
</feature>
<dbReference type="PROSITE" id="PS00108">
    <property type="entry name" value="PROTEIN_KINASE_ST"/>
    <property type="match status" value="1"/>
</dbReference>
<dbReference type="SUPFAM" id="SSF56112">
    <property type="entry name" value="Protein kinase-like (PK-like)"/>
    <property type="match status" value="1"/>
</dbReference>
<evidence type="ECO:0000256" key="8">
    <source>
        <dbReference type="ARBA" id="ARBA00022777"/>
    </source>
</evidence>
<dbReference type="InterPro" id="IPR000719">
    <property type="entry name" value="Prot_kinase_dom"/>
</dbReference>
<keyword evidence="18" id="KW-1185">Reference proteome</keyword>
<feature type="binding site" evidence="14">
    <location>
        <position position="45"/>
    </location>
    <ligand>
        <name>ATP</name>
        <dbReference type="ChEBI" id="CHEBI:30616"/>
    </ligand>
</feature>
<keyword evidence="10" id="KW-0460">Magnesium</keyword>
<feature type="region of interest" description="Disordered" evidence="15">
    <location>
        <begin position="773"/>
        <end position="794"/>
    </location>
</feature>
<protein>
    <recommendedName>
        <fullName evidence="3">non-specific serine/threonine protein kinase</fullName>
        <ecNumber evidence="3">2.7.11.1</ecNumber>
    </recommendedName>
</protein>
<feature type="region of interest" description="Disordered" evidence="15">
    <location>
        <begin position="343"/>
        <end position="372"/>
    </location>
</feature>
<feature type="compositionally biased region" description="Low complexity" evidence="15">
    <location>
        <begin position="838"/>
        <end position="855"/>
    </location>
</feature>
<feature type="region of interest" description="Disordered" evidence="15">
    <location>
        <begin position="1238"/>
        <end position="1264"/>
    </location>
</feature>
<gene>
    <name evidence="17" type="ORF">EWB00_000924</name>
</gene>
<dbReference type="InterPro" id="IPR017441">
    <property type="entry name" value="Protein_kinase_ATP_BS"/>
</dbReference>
<proteinExistence type="inferred from homology"/>
<dbReference type="GO" id="GO:0005524">
    <property type="term" value="F:ATP binding"/>
    <property type="evidence" value="ECO:0007669"/>
    <property type="project" value="UniProtKB-UniRule"/>
</dbReference>
<dbReference type="EMBL" id="SKCS01000139">
    <property type="protein sequence ID" value="TNN15940.1"/>
    <property type="molecule type" value="Genomic_DNA"/>
</dbReference>
<dbReference type="FunFam" id="1.10.510.10:FF:000064">
    <property type="entry name" value="BR serine/threonine-protein kinase 2"/>
    <property type="match status" value="1"/>
</dbReference>
<dbReference type="Proteomes" id="UP000311919">
    <property type="component" value="Unassembled WGS sequence"/>
</dbReference>
<keyword evidence="8 17" id="KW-0418">Kinase</keyword>
<feature type="compositionally biased region" description="Low complexity" evidence="15">
    <location>
        <begin position="1028"/>
        <end position="1039"/>
    </location>
</feature>
<evidence type="ECO:0000256" key="1">
    <source>
        <dbReference type="ARBA" id="ARBA00001946"/>
    </source>
</evidence>
<dbReference type="EC" id="2.7.11.1" evidence="3"/>
<organism evidence="17 18">
    <name type="scientific">Schistosoma japonicum</name>
    <name type="common">Blood fluke</name>
    <dbReference type="NCBI Taxonomy" id="6182"/>
    <lineage>
        <taxon>Eukaryota</taxon>
        <taxon>Metazoa</taxon>
        <taxon>Spiralia</taxon>
        <taxon>Lophotrochozoa</taxon>
        <taxon>Platyhelminthes</taxon>
        <taxon>Trematoda</taxon>
        <taxon>Digenea</taxon>
        <taxon>Strigeidida</taxon>
        <taxon>Schistosomatoidea</taxon>
        <taxon>Schistosomatidae</taxon>
        <taxon>Schistosoma</taxon>
    </lineage>
</organism>
<feature type="region of interest" description="Disordered" evidence="15">
    <location>
        <begin position="1497"/>
        <end position="1518"/>
    </location>
</feature>
<feature type="compositionally biased region" description="Basic and acidic residues" evidence="15">
    <location>
        <begin position="1095"/>
        <end position="1122"/>
    </location>
</feature>
<reference evidence="17 18" key="1">
    <citation type="submission" date="2019-03" db="EMBL/GenBank/DDBJ databases">
        <title>An improved genome assembly of the fluke Schistosoma japonicum.</title>
        <authorList>
            <person name="Hu W."/>
            <person name="Luo F."/>
            <person name="Yin M."/>
            <person name="Mo X."/>
            <person name="Sun C."/>
            <person name="Wu Q."/>
            <person name="Zhu B."/>
            <person name="Xiang M."/>
            <person name="Wang J."/>
            <person name="Wang Y."/>
            <person name="Zhang T."/>
            <person name="Xu B."/>
            <person name="Zheng H."/>
            <person name="Feng Z."/>
        </authorList>
    </citation>
    <scope>NUCLEOTIDE SEQUENCE [LARGE SCALE GENOMIC DNA]</scope>
    <source>
        <strain evidence="17">HuSjv2</strain>
        <tissue evidence="17">Worms</tissue>
    </source>
</reference>
<comment type="catalytic activity">
    <reaction evidence="12">
        <text>L-threonyl-[protein] + ATP = O-phospho-L-threonyl-[protein] + ADP + H(+)</text>
        <dbReference type="Rhea" id="RHEA:46608"/>
        <dbReference type="Rhea" id="RHEA-COMP:11060"/>
        <dbReference type="Rhea" id="RHEA-COMP:11605"/>
        <dbReference type="ChEBI" id="CHEBI:15378"/>
        <dbReference type="ChEBI" id="CHEBI:30013"/>
        <dbReference type="ChEBI" id="CHEBI:30616"/>
        <dbReference type="ChEBI" id="CHEBI:61977"/>
        <dbReference type="ChEBI" id="CHEBI:456216"/>
        <dbReference type="EC" id="2.7.11.1"/>
    </reaction>
</comment>
<dbReference type="PROSITE" id="PS50011">
    <property type="entry name" value="PROTEIN_KINASE_DOM"/>
    <property type="match status" value="1"/>
</dbReference>
<dbReference type="Gene3D" id="1.10.510.10">
    <property type="entry name" value="Transferase(Phosphotransferase) domain 1"/>
    <property type="match status" value="1"/>
</dbReference>
<evidence type="ECO:0000313" key="17">
    <source>
        <dbReference type="EMBL" id="TNN15940.1"/>
    </source>
</evidence>
<sequence length="1518" mass="164903">MSHRNYVREEQYVGPYRLEKTLGKGQTGLVKMGVHCVTGKKVAVKIVNREKLSDSVLQKVEREIAIMKLIEHPHVLGLYDVYENRRHLYLILEHVSGGELFDYLVRKGRLAPKEARRFFKQIISALDFCHSHCICHRDLKPENLLLDDQLNIRVADFGMASLQPEGSLLETSCGSPHYACPEVIRGEKYDGRMADVWSCGVILYALLVGALPFDDDNLRNLLEKVKKGVFHIPAFVSTDCQSLLRSMIEVDTRKRITLKEVLEHKWVIGDQNTPLPLELPMTQAVQTAIIPTRADIDPDIFSTMTSLQCFRDQERLVEELLSPVHNTEKVIYFLLLDRKLRNPSSDDPDEIRSRSSTQSLGSTKADPPRKRIDSLKLTLNGSSRLSLGNLSEGSPLSGRRGLAVQKLRKKSFSSGLDSQSSTPAVSPLGSPLSLQRVHYRPVGCEGIDNSHIGQVSISVPPSARPQAISTVSSTNSYESRCSTTTTVTSTDNCGFTSNIPSNHISTNNTNLSSNPLHGITSNPSLGPGQQSHIPPPQHHPNLNIYYFGSIPHIGHHRPQHFLHPSIAPIPVATTLAPPPPHFVPPFHLLPHLHPHSFTPGPYFIPPIPPFSSGNNMNNNNGNVTLSPAPAPGGITMPTLSSTNNNVGLLPVLTEVSSVFDQINHLSSINPNAISSTPSSSCLIPSSSVSAITTTTTYTELDSVLTNSTISMKSSSKIAETIITTTDTTTTKCITTPNLTTTTGNATTIIANNVDQHNEGRLTTDEQVINNHSNKHTESLNDVQSSPNSTKPIHKEYDKDLNSAALSTALNHIYVSSASSTAPSSPIGGIQSIRRKCNSLAHSSSPPPLQSQSGHPMLHQNSKEVQFQQSPTQSPKLNSSSPNSNFSVNSNILREKQRTNGTAKLQSDTNGQTLKYSTLENPRVKSEVRKPRLDGLKTVDSIACGSPTLTTSSSSSTTNSPILSHTALSNAPPASPTSGTTHQPWRVKLNNLKMSFLGSPRFHRKKSSLIHTTDQLNETPPSSPNSFTQSQWRSSGRSSGLEPSPLLTHKSWFNGFLTAASSHVITKGSQNAANAAAAAQDSAALAISIQSKCKEESGQIKEEHEQTELHSENTDVNTERSSEKISSNSESVDNWKNSSTTYEENNTAINNNTADLQYSTSQPSSPSYSCVSEGASKTHQYHYHPPHPHHHLHYHQTHQQSHHLSATTDIQFNSNQLHLSSDSANTKPIERRGLKPLISTGPVTVTTTPTTAINTNNASGGVNAPPEETNHVVMVKGRALNKLKAELVQVFLATPGVVHTVISPTSFRAEYRRAGSGSSLLARPVKLQVDMVRATGGISTGSGHQTNMNSISSEREVYAVNFQLLSGPTRRFKRLCDQLQTALLSGTAHPNFVPHNALNSNTLVGGITSVTNVATTTNVGPSILSPLTPSTTSSSSSNKAPSYLFDAQITGQSNSDSHFTTSHINESSRFSNEEALLSSKLVTPDETTSQKHTKISFPIVSPQPNETTLNSTPDSLVCQ</sequence>
<feature type="compositionally biased region" description="Basic residues" evidence="15">
    <location>
        <begin position="1178"/>
        <end position="1195"/>
    </location>
</feature>
<dbReference type="GO" id="GO:0004674">
    <property type="term" value="F:protein serine/threonine kinase activity"/>
    <property type="evidence" value="ECO:0007669"/>
    <property type="project" value="UniProtKB-KW"/>
</dbReference>
<evidence type="ECO:0000256" key="6">
    <source>
        <dbReference type="ARBA" id="ARBA00022723"/>
    </source>
</evidence>
<feature type="compositionally biased region" description="Low complexity" evidence="15">
    <location>
        <begin position="945"/>
        <end position="963"/>
    </location>
</feature>
<comment type="catalytic activity">
    <reaction evidence="13">
        <text>L-seryl-[protein] + ATP = O-phospho-L-seryl-[protein] + ADP + H(+)</text>
        <dbReference type="Rhea" id="RHEA:17989"/>
        <dbReference type="Rhea" id="RHEA-COMP:9863"/>
        <dbReference type="Rhea" id="RHEA-COMP:11604"/>
        <dbReference type="ChEBI" id="CHEBI:15378"/>
        <dbReference type="ChEBI" id="CHEBI:29999"/>
        <dbReference type="ChEBI" id="CHEBI:30616"/>
        <dbReference type="ChEBI" id="CHEBI:83421"/>
        <dbReference type="ChEBI" id="CHEBI:456216"/>
        <dbReference type="EC" id="2.7.11.1"/>
    </reaction>
</comment>
<keyword evidence="4" id="KW-0723">Serine/threonine-protein kinase</keyword>
<dbReference type="STRING" id="6182.A0A4Z2DI92"/>
<evidence type="ECO:0000256" key="9">
    <source>
        <dbReference type="ARBA" id="ARBA00022840"/>
    </source>
</evidence>
<keyword evidence="7 14" id="KW-0547">Nucleotide-binding</keyword>
<keyword evidence="11" id="KW-0524">Neurogenesis</keyword>
<feature type="region of interest" description="Disordered" evidence="15">
    <location>
        <begin position="1095"/>
        <end position="1139"/>
    </location>
</feature>
<evidence type="ECO:0000256" key="5">
    <source>
        <dbReference type="ARBA" id="ARBA00022679"/>
    </source>
</evidence>
<keyword evidence="6" id="KW-0479">Metal-binding</keyword>
<dbReference type="CDD" id="cd14340">
    <property type="entry name" value="UBA_BRSK"/>
    <property type="match status" value="1"/>
</dbReference>
<feature type="compositionally biased region" description="Low complexity" evidence="15">
    <location>
        <begin position="877"/>
        <end position="890"/>
    </location>
</feature>
<dbReference type="GO" id="GO:0046872">
    <property type="term" value="F:metal ion binding"/>
    <property type="evidence" value="ECO:0007669"/>
    <property type="project" value="UniProtKB-KW"/>
</dbReference>
<dbReference type="InterPro" id="IPR048622">
    <property type="entry name" value="BRSK1_2-like_UBA"/>
</dbReference>
<dbReference type="InterPro" id="IPR008271">
    <property type="entry name" value="Ser/Thr_kinase_AS"/>
</dbReference>
<evidence type="ECO:0000256" key="2">
    <source>
        <dbReference type="ARBA" id="ARBA00006234"/>
    </source>
</evidence>
<evidence type="ECO:0000256" key="3">
    <source>
        <dbReference type="ARBA" id="ARBA00012513"/>
    </source>
</evidence>
<evidence type="ECO:0000256" key="15">
    <source>
        <dbReference type="SAM" id="MobiDB-lite"/>
    </source>
</evidence>
<dbReference type="OrthoDB" id="193931at2759"/>
<evidence type="ECO:0000256" key="14">
    <source>
        <dbReference type="PROSITE-ProRule" id="PRU10141"/>
    </source>
</evidence>